<keyword evidence="9" id="KW-0479">Metal-binding</keyword>
<dbReference type="EMBL" id="CP000860">
    <property type="protein sequence ID" value="ACA59027.1"/>
    <property type="molecule type" value="Genomic_DNA"/>
</dbReference>
<feature type="domain" description="CBS" evidence="10">
    <location>
        <begin position="201"/>
        <end position="257"/>
    </location>
</feature>
<dbReference type="Gene3D" id="3.10.580.10">
    <property type="entry name" value="CBS-domain"/>
    <property type="match status" value="1"/>
</dbReference>
<keyword evidence="3 9" id="KW-0813">Transport</keyword>
<dbReference type="NCBIfam" id="TIGR00400">
    <property type="entry name" value="mgtE"/>
    <property type="match status" value="1"/>
</dbReference>
<dbReference type="InterPro" id="IPR036739">
    <property type="entry name" value="SLC41_membr_dom_sf"/>
</dbReference>
<evidence type="ECO:0000256" key="7">
    <source>
        <dbReference type="ARBA" id="ARBA00023136"/>
    </source>
</evidence>
<dbReference type="InterPro" id="IPR006669">
    <property type="entry name" value="MgtE_transporter"/>
</dbReference>
<dbReference type="PROSITE" id="PS51371">
    <property type="entry name" value="CBS"/>
    <property type="match status" value="2"/>
</dbReference>
<evidence type="ECO:0000256" key="3">
    <source>
        <dbReference type="ARBA" id="ARBA00022448"/>
    </source>
</evidence>
<evidence type="ECO:0000313" key="12">
    <source>
        <dbReference type="Proteomes" id="UP000008544"/>
    </source>
</evidence>
<comment type="function">
    <text evidence="9">Acts as a magnesium transporter.</text>
</comment>
<dbReference type="KEGG" id="dau:Daud_0481"/>
<protein>
    <recommendedName>
        <fullName evidence="9">Magnesium transporter MgtE</fullName>
    </recommendedName>
</protein>
<dbReference type="OrthoDB" id="9790355at2"/>
<keyword evidence="9" id="KW-1003">Cell membrane</keyword>
<evidence type="ECO:0000313" key="11">
    <source>
        <dbReference type="EMBL" id="ACA59027.1"/>
    </source>
</evidence>
<evidence type="ECO:0000256" key="5">
    <source>
        <dbReference type="ARBA" id="ARBA00022842"/>
    </source>
</evidence>
<evidence type="ECO:0000259" key="10">
    <source>
        <dbReference type="PROSITE" id="PS51371"/>
    </source>
</evidence>
<dbReference type="GO" id="GO:0046872">
    <property type="term" value="F:metal ion binding"/>
    <property type="evidence" value="ECO:0007669"/>
    <property type="project" value="UniProtKB-KW"/>
</dbReference>
<dbReference type="SMART" id="SM00924">
    <property type="entry name" value="MgtE_N"/>
    <property type="match status" value="1"/>
</dbReference>
<dbReference type="SUPFAM" id="SSF54631">
    <property type="entry name" value="CBS-domain pair"/>
    <property type="match status" value="1"/>
</dbReference>
<keyword evidence="12" id="KW-1185">Reference proteome</keyword>
<dbReference type="SUPFAM" id="SSF161093">
    <property type="entry name" value="MgtE membrane domain-like"/>
    <property type="match status" value="1"/>
</dbReference>
<evidence type="ECO:0000256" key="6">
    <source>
        <dbReference type="ARBA" id="ARBA00022989"/>
    </source>
</evidence>
<feature type="transmembrane region" description="Helical" evidence="9">
    <location>
        <begin position="357"/>
        <end position="379"/>
    </location>
</feature>
<dbReference type="PANTHER" id="PTHR43773:SF1">
    <property type="entry name" value="MAGNESIUM TRANSPORTER MGTE"/>
    <property type="match status" value="1"/>
</dbReference>
<dbReference type="CDD" id="cd04606">
    <property type="entry name" value="CBS_pair_Mg_transporter"/>
    <property type="match status" value="1"/>
</dbReference>
<evidence type="ECO:0000256" key="2">
    <source>
        <dbReference type="ARBA" id="ARBA00009749"/>
    </source>
</evidence>
<evidence type="ECO:0000256" key="9">
    <source>
        <dbReference type="RuleBase" id="RU362011"/>
    </source>
</evidence>
<dbReference type="GO" id="GO:0005886">
    <property type="term" value="C:plasma membrane"/>
    <property type="evidence" value="ECO:0007669"/>
    <property type="project" value="UniProtKB-SubCell"/>
</dbReference>
<dbReference type="Gene3D" id="1.25.60.10">
    <property type="entry name" value="MgtE N-terminal domain-like"/>
    <property type="match status" value="1"/>
</dbReference>
<organism evidence="11 12">
    <name type="scientific">Desulforudis audaxviator (strain MP104C)</name>
    <dbReference type="NCBI Taxonomy" id="477974"/>
    <lineage>
        <taxon>Bacteria</taxon>
        <taxon>Bacillati</taxon>
        <taxon>Bacillota</taxon>
        <taxon>Clostridia</taxon>
        <taxon>Thermoanaerobacterales</taxon>
        <taxon>Candidatus Desulforudaceae</taxon>
        <taxon>Candidatus Desulforudis</taxon>
    </lineage>
</organism>
<comment type="similarity">
    <text evidence="2 9">Belongs to the SLC41A transporter family.</text>
</comment>
<reference evidence="12" key="1">
    <citation type="submission" date="2007-10" db="EMBL/GenBank/DDBJ databases">
        <title>Complete sequence of chromosome of Desulforudis audaxviator MP104C.</title>
        <authorList>
            <person name="Copeland A."/>
            <person name="Lucas S."/>
            <person name="Lapidus A."/>
            <person name="Barry K."/>
            <person name="Glavina del Rio T."/>
            <person name="Dalin E."/>
            <person name="Tice H."/>
            <person name="Bruce D."/>
            <person name="Pitluck S."/>
            <person name="Lowry S.R."/>
            <person name="Larimer F."/>
            <person name="Land M.L."/>
            <person name="Hauser L."/>
            <person name="Kyrpides N."/>
            <person name="Ivanova N.N."/>
            <person name="Richardson P."/>
        </authorList>
    </citation>
    <scope>NUCLEOTIDE SEQUENCE [LARGE SCALE GENOMIC DNA]</scope>
    <source>
        <strain evidence="12">MP104C</strain>
    </source>
</reference>
<comment type="subcellular location">
    <subcellularLocation>
        <location evidence="9">Cell membrane</location>
        <topology evidence="9">Multi-pass membrane protein</topology>
    </subcellularLocation>
    <subcellularLocation>
        <location evidence="1">Membrane</location>
        <topology evidence="1">Multi-pass membrane protein</topology>
    </subcellularLocation>
</comment>
<feature type="transmembrane region" description="Helical" evidence="9">
    <location>
        <begin position="309"/>
        <end position="327"/>
    </location>
</feature>
<dbReference type="SMART" id="SM00116">
    <property type="entry name" value="CBS"/>
    <property type="match status" value="2"/>
</dbReference>
<sequence length="450" mass="49387">MGNIKEVRGKIHDFLVEGDYEPLEEFLLEVHYADLAEILRTFELDERVELLRHLDRERAAQVLSELDRDEITPLLKGLGRKASAQILQEMPTDDAADLLGELPEDEQERYLRLMSDPEAEDVAELLEYGAETAGGIMTTEFVAVNKELTTDEAIQVVRRTAQEAETVYYVYVVNDQNQLVGVVSLREMILAAPGARIEEIMRTGPIRVNVGTDREEVARVVAKYDFLAVPVVNDDEQLLGIVTVDDVLDVIEEEATEDYLRLASVHQERYLELSVVQRARRRLPWLMALLFGAVLAGSVVQFYEDTLAGVVALAFFMPVIAGGPGNVGTQTMAVMVRGLATGEVDARRVTRVIFKEIQVGMIVGGVSGLVLAGIAALWLDSALLGLVVGTSLAAAMTTATAIGTLFPLLISRLGVDPALASGPFITTVMDVISLMIYFTVATLIFFRFIG</sequence>
<dbReference type="STRING" id="477974.Daud_0481"/>
<dbReference type="InterPro" id="IPR006667">
    <property type="entry name" value="SLC41_membr_dom"/>
</dbReference>
<name>B1I1S5_DESAP</name>
<evidence type="ECO:0000256" key="4">
    <source>
        <dbReference type="ARBA" id="ARBA00022692"/>
    </source>
</evidence>
<dbReference type="Proteomes" id="UP000008544">
    <property type="component" value="Chromosome"/>
</dbReference>
<feature type="transmembrane region" description="Helical" evidence="9">
    <location>
        <begin position="283"/>
        <end position="303"/>
    </location>
</feature>
<dbReference type="InterPro" id="IPR046342">
    <property type="entry name" value="CBS_dom_sf"/>
</dbReference>
<keyword evidence="8" id="KW-0129">CBS domain</keyword>
<evidence type="ECO:0000256" key="1">
    <source>
        <dbReference type="ARBA" id="ARBA00004141"/>
    </source>
</evidence>
<dbReference type="InterPro" id="IPR000644">
    <property type="entry name" value="CBS_dom"/>
</dbReference>
<dbReference type="Pfam" id="PF01769">
    <property type="entry name" value="MgtE"/>
    <property type="match status" value="1"/>
</dbReference>
<dbReference type="eggNOG" id="COG2239">
    <property type="taxonomic scope" value="Bacteria"/>
</dbReference>
<dbReference type="Pfam" id="PF03448">
    <property type="entry name" value="MgtE_N"/>
    <property type="match status" value="1"/>
</dbReference>
<dbReference type="InterPro" id="IPR006668">
    <property type="entry name" value="Mg_transptr_MgtE_intracell_dom"/>
</dbReference>
<comment type="subunit">
    <text evidence="9">Homodimer.</text>
</comment>
<feature type="transmembrane region" description="Helical" evidence="9">
    <location>
        <begin position="431"/>
        <end position="449"/>
    </location>
</feature>
<dbReference type="SUPFAM" id="SSF158791">
    <property type="entry name" value="MgtE N-terminal domain-like"/>
    <property type="match status" value="1"/>
</dbReference>
<dbReference type="Pfam" id="PF00571">
    <property type="entry name" value="CBS"/>
    <property type="match status" value="2"/>
</dbReference>
<feature type="domain" description="CBS" evidence="10">
    <location>
        <begin position="137"/>
        <end position="199"/>
    </location>
</feature>
<dbReference type="PANTHER" id="PTHR43773">
    <property type="entry name" value="MAGNESIUM TRANSPORTER MGTE"/>
    <property type="match status" value="1"/>
</dbReference>
<dbReference type="Gene3D" id="1.10.357.20">
    <property type="entry name" value="SLC41 divalent cation transporters, integral membrane domain"/>
    <property type="match status" value="1"/>
</dbReference>
<keyword evidence="7 9" id="KW-0472">Membrane</keyword>
<feature type="transmembrane region" description="Helical" evidence="9">
    <location>
        <begin position="385"/>
        <end position="410"/>
    </location>
</feature>
<dbReference type="RefSeq" id="WP_012301616.1">
    <property type="nucleotide sequence ID" value="NC_010424.1"/>
</dbReference>
<keyword evidence="5 9" id="KW-0460">Magnesium</keyword>
<dbReference type="GO" id="GO:0015095">
    <property type="term" value="F:magnesium ion transmembrane transporter activity"/>
    <property type="evidence" value="ECO:0007669"/>
    <property type="project" value="UniProtKB-UniRule"/>
</dbReference>
<gene>
    <name evidence="11" type="ordered locus">Daud_0481</name>
</gene>
<evidence type="ECO:0000256" key="8">
    <source>
        <dbReference type="PROSITE-ProRule" id="PRU00703"/>
    </source>
</evidence>
<keyword evidence="4 9" id="KW-0812">Transmembrane</keyword>
<dbReference type="InterPro" id="IPR038076">
    <property type="entry name" value="MgtE_N_sf"/>
</dbReference>
<accession>B1I1S5</accession>
<keyword evidence="6 9" id="KW-1133">Transmembrane helix</keyword>
<proteinExistence type="inferred from homology"/>
<dbReference type="AlphaFoldDB" id="B1I1S5"/>
<dbReference type="HOGENOM" id="CLU_037408_1_1_9"/>
<reference evidence="11 12" key="2">
    <citation type="journal article" date="2008" name="Science">
        <title>Environmental genomics reveals a single-species ecosystem deep within Earth.</title>
        <authorList>
            <person name="Chivian D."/>
            <person name="Brodie E.L."/>
            <person name="Alm E.J."/>
            <person name="Culley D.E."/>
            <person name="Dehal P.S."/>
            <person name="Desantis T.Z."/>
            <person name="Gihring T.M."/>
            <person name="Lapidus A."/>
            <person name="Lin L.H."/>
            <person name="Lowry S.R."/>
            <person name="Moser D.P."/>
            <person name="Richardson P.M."/>
            <person name="Southam G."/>
            <person name="Wanger G."/>
            <person name="Pratt L.M."/>
            <person name="Andersen G.L."/>
            <person name="Hazen T.C."/>
            <person name="Brockman F.J."/>
            <person name="Arkin A.P."/>
            <person name="Onstott T.C."/>
        </authorList>
    </citation>
    <scope>NUCLEOTIDE SEQUENCE [LARGE SCALE GENOMIC DNA]</scope>
    <source>
        <strain evidence="11 12">MP104C</strain>
    </source>
</reference>